<evidence type="ECO:0000256" key="8">
    <source>
        <dbReference type="ARBA" id="ARBA00022771"/>
    </source>
</evidence>
<feature type="domain" description="Pex N-terminal" evidence="16">
    <location>
        <begin position="80"/>
        <end position="179"/>
    </location>
</feature>
<evidence type="ECO:0000256" key="11">
    <source>
        <dbReference type="ARBA" id="ARBA00022927"/>
    </source>
</evidence>
<dbReference type="EMBL" id="NJET01000346">
    <property type="protein sequence ID" value="PHH58667.1"/>
    <property type="molecule type" value="Genomic_DNA"/>
</dbReference>
<dbReference type="GO" id="GO:0008270">
    <property type="term" value="F:zinc ion binding"/>
    <property type="evidence" value="ECO:0007669"/>
    <property type="project" value="UniProtKB-KW"/>
</dbReference>
<gene>
    <name evidence="17" type="ORF">CDD81_4886</name>
</gene>
<dbReference type="Pfam" id="PF04757">
    <property type="entry name" value="Pex2_Pex12"/>
    <property type="match status" value="1"/>
</dbReference>
<dbReference type="InterPro" id="IPR025654">
    <property type="entry name" value="PEX2/10"/>
</dbReference>
<keyword evidence="12" id="KW-1133">Transmembrane helix</keyword>
<keyword evidence="4" id="KW-0813">Transport</keyword>
<evidence type="ECO:0000256" key="2">
    <source>
        <dbReference type="ARBA" id="ARBA00004906"/>
    </source>
</evidence>
<accession>A0A2C5XQC5</accession>
<dbReference type="InterPro" id="IPR006845">
    <property type="entry name" value="Pex_N"/>
</dbReference>
<evidence type="ECO:0000256" key="6">
    <source>
        <dbReference type="ARBA" id="ARBA00022692"/>
    </source>
</evidence>
<keyword evidence="10" id="KW-0862">Zinc</keyword>
<evidence type="ECO:0000256" key="5">
    <source>
        <dbReference type="ARBA" id="ARBA00022679"/>
    </source>
</evidence>
<keyword evidence="14" id="KW-0576">Peroxisome</keyword>
<evidence type="ECO:0000256" key="7">
    <source>
        <dbReference type="ARBA" id="ARBA00022723"/>
    </source>
</evidence>
<evidence type="ECO:0000259" key="16">
    <source>
        <dbReference type="Pfam" id="PF04757"/>
    </source>
</evidence>
<keyword evidence="6" id="KW-0812">Transmembrane</keyword>
<sequence>MTNSSFAEAQQRVAARRQAREAQAAAARVTAQQETRASLERMRIPLPLLSWLAPAWQSISWREGTRPAFRVGQVDAELLDGELLELLRAQVGDALKYFAGGHLHDDWSAEISLLLRSILFKLTIWDHNATYGAALQNLRYTDARRDGPVLVPPSRMQKSVYGLVTVFGDYAWTSLLPRLPTPWPLPHAAGPSVADAPGTPKQPGQPGSVV</sequence>
<dbReference type="PANTHER" id="PTHR23350">
    <property type="entry name" value="PEROXISOME ASSEMBLY PROTEIN 10"/>
    <property type="match status" value="1"/>
</dbReference>
<keyword evidence="9" id="KW-0833">Ubl conjugation pathway</keyword>
<evidence type="ECO:0000256" key="10">
    <source>
        <dbReference type="ARBA" id="ARBA00022833"/>
    </source>
</evidence>
<dbReference type="GO" id="GO:0005778">
    <property type="term" value="C:peroxisomal membrane"/>
    <property type="evidence" value="ECO:0007669"/>
    <property type="project" value="UniProtKB-SubCell"/>
</dbReference>
<evidence type="ECO:0000313" key="17">
    <source>
        <dbReference type="EMBL" id="PHH58667.1"/>
    </source>
</evidence>
<evidence type="ECO:0000256" key="3">
    <source>
        <dbReference type="ARBA" id="ARBA00008704"/>
    </source>
</evidence>
<comment type="similarity">
    <text evidence="3">Belongs to the pex2/pex10/pex12 family.</text>
</comment>
<dbReference type="OrthoDB" id="1701437at2759"/>
<evidence type="ECO:0000256" key="13">
    <source>
        <dbReference type="ARBA" id="ARBA00023136"/>
    </source>
</evidence>
<evidence type="ECO:0000256" key="9">
    <source>
        <dbReference type="ARBA" id="ARBA00022786"/>
    </source>
</evidence>
<comment type="subcellular location">
    <subcellularLocation>
        <location evidence="1">Peroxisome membrane</location>
        <topology evidence="1">Multi-pass membrane protein</topology>
    </subcellularLocation>
</comment>
<comment type="caution">
    <text evidence="17">The sequence shown here is derived from an EMBL/GenBank/DDBJ whole genome shotgun (WGS) entry which is preliminary data.</text>
</comment>
<dbReference type="Proteomes" id="UP000226192">
    <property type="component" value="Unassembled WGS sequence"/>
</dbReference>
<dbReference type="PANTHER" id="PTHR23350:SF4">
    <property type="entry name" value="PEROXISOME BIOGENESIS FACTOR 2"/>
    <property type="match status" value="1"/>
</dbReference>
<dbReference type="GO" id="GO:0016567">
    <property type="term" value="P:protein ubiquitination"/>
    <property type="evidence" value="ECO:0007669"/>
    <property type="project" value="UniProtKB-ARBA"/>
</dbReference>
<dbReference type="STRING" id="1399860.A0A2C5XQC5"/>
<keyword evidence="7" id="KW-0479">Metal-binding</keyword>
<dbReference type="GO" id="GO:0016740">
    <property type="term" value="F:transferase activity"/>
    <property type="evidence" value="ECO:0007669"/>
    <property type="project" value="UniProtKB-KW"/>
</dbReference>
<dbReference type="GO" id="GO:0016562">
    <property type="term" value="P:protein import into peroxisome matrix, receptor recycling"/>
    <property type="evidence" value="ECO:0007669"/>
    <property type="project" value="UniProtKB-ARBA"/>
</dbReference>
<evidence type="ECO:0000256" key="15">
    <source>
        <dbReference type="SAM" id="MobiDB-lite"/>
    </source>
</evidence>
<feature type="region of interest" description="Disordered" evidence="15">
    <location>
        <begin position="187"/>
        <end position="210"/>
    </location>
</feature>
<keyword evidence="11" id="KW-0653">Protein transport</keyword>
<protein>
    <recommendedName>
        <fullName evidence="16">Pex N-terminal domain-containing protein</fullName>
    </recommendedName>
</protein>
<keyword evidence="18" id="KW-1185">Reference proteome</keyword>
<dbReference type="AlphaFoldDB" id="A0A2C5XQC5"/>
<keyword evidence="5" id="KW-0808">Transferase</keyword>
<evidence type="ECO:0000256" key="14">
    <source>
        <dbReference type="ARBA" id="ARBA00023140"/>
    </source>
</evidence>
<keyword evidence="8" id="KW-0863">Zinc-finger</keyword>
<reference evidence="17 18" key="1">
    <citation type="submission" date="2017-06" db="EMBL/GenBank/DDBJ databases">
        <title>Ant-infecting Ophiocordyceps genomes reveal a high diversity of potential behavioral manipulation genes and a possible major role for enterotoxins.</title>
        <authorList>
            <person name="De Bekker C."/>
            <person name="Evans H.C."/>
            <person name="Brachmann A."/>
            <person name="Hughes D.P."/>
        </authorList>
    </citation>
    <scope>NUCLEOTIDE SEQUENCE [LARGE SCALE GENOMIC DNA]</scope>
    <source>
        <strain evidence="17 18">Map64</strain>
    </source>
</reference>
<keyword evidence="13" id="KW-0472">Membrane</keyword>
<evidence type="ECO:0000256" key="1">
    <source>
        <dbReference type="ARBA" id="ARBA00004585"/>
    </source>
</evidence>
<name>A0A2C5XQC5_9HYPO</name>
<proteinExistence type="inferred from homology"/>
<evidence type="ECO:0000313" key="18">
    <source>
        <dbReference type="Proteomes" id="UP000226192"/>
    </source>
</evidence>
<evidence type="ECO:0000256" key="4">
    <source>
        <dbReference type="ARBA" id="ARBA00022448"/>
    </source>
</evidence>
<evidence type="ECO:0000256" key="12">
    <source>
        <dbReference type="ARBA" id="ARBA00022989"/>
    </source>
</evidence>
<organism evidence="17 18">
    <name type="scientific">Ophiocordyceps australis</name>
    <dbReference type="NCBI Taxonomy" id="1399860"/>
    <lineage>
        <taxon>Eukaryota</taxon>
        <taxon>Fungi</taxon>
        <taxon>Dikarya</taxon>
        <taxon>Ascomycota</taxon>
        <taxon>Pezizomycotina</taxon>
        <taxon>Sordariomycetes</taxon>
        <taxon>Hypocreomycetidae</taxon>
        <taxon>Hypocreales</taxon>
        <taxon>Ophiocordycipitaceae</taxon>
        <taxon>Ophiocordyceps</taxon>
    </lineage>
</organism>
<comment type="pathway">
    <text evidence="2">Protein modification; protein ubiquitination.</text>
</comment>